<protein>
    <recommendedName>
        <fullName evidence="3">DJ-1/PfpI family protein</fullName>
    </recommendedName>
</protein>
<accession>A0A562E4A9</accession>
<comment type="caution">
    <text evidence="1">The sequence shown here is derived from an EMBL/GenBank/DDBJ whole genome shotgun (WGS) entry which is preliminary data.</text>
</comment>
<dbReference type="InterPro" id="IPR029062">
    <property type="entry name" value="Class_I_gatase-like"/>
</dbReference>
<sequence>MWWHRQGPVGSAGEHDPLRLLYDVGVRDAFGPFKVFSVAARLSSGTEHEISGATLVSAHPDRKVVTACGGLRVLTDVSTTDAPPFDVLLIPGGVTVASSRTTRWSRGSRTALTELFSHRCGRALYSWRPPTADRPLGHDTLGGSGGTGKALSCFGRPARPAVGVRPEHLHLRRDLRRSRPGATPDLARRLRAGVPGRATDGLPMAGVPGFDGYDRPISLMATPTVPPARMRLPE</sequence>
<evidence type="ECO:0000313" key="2">
    <source>
        <dbReference type="Proteomes" id="UP000317573"/>
    </source>
</evidence>
<reference evidence="1 2" key="1">
    <citation type="submission" date="2019-07" db="EMBL/GenBank/DDBJ databases">
        <title>Genome sequencing of lignin-degrading bacterial isolates.</title>
        <authorList>
            <person name="Gladden J."/>
        </authorList>
    </citation>
    <scope>NUCLEOTIDE SEQUENCE [LARGE SCALE GENOMIC DNA]</scope>
    <source>
        <strain evidence="1 2">J45</strain>
    </source>
</reference>
<dbReference type="AlphaFoldDB" id="A0A562E4A9"/>
<evidence type="ECO:0000313" key="1">
    <source>
        <dbReference type="EMBL" id="TWH16518.1"/>
    </source>
</evidence>
<gene>
    <name evidence="1" type="ORF">L618_002300000540</name>
</gene>
<proteinExistence type="predicted"/>
<name>A0A562E4A9_RHORH</name>
<dbReference type="EMBL" id="VLJT01000021">
    <property type="protein sequence ID" value="TWH16518.1"/>
    <property type="molecule type" value="Genomic_DNA"/>
</dbReference>
<dbReference type="SUPFAM" id="SSF52317">
    <property type="entry name" value="Class I glutamine amidotransferase-like"/>
    <property type="match status" value="1"/>
</dbReference>
<dbReference type="Gene3D" id="3.40.50.880">
    <property type="match status" value="1"/>
</dbReference>
<organism evidence="1 2">
    <name type="scientific">Rhodococcus rhodochrous J45</name>
    <dbReference type="NCBI Taxonomy" id="935266"/>
    <lineage>
        <taxon>Bacteria</taxon>
        <taxon>Bacillati</taxon>
        <taxon>Actinomycetota</taxon>
        <taxon>Actinomycetes</taxon>
        <taxon>Mycobacteriales</taxon>
        <taxon>Nocardiaceae</taxon>
        <taxon>Rhodococcus</taxon>
    </lineage>
</organism>
<evidence type="ECO:0008006" key="3">
    <source>
        <dbReference type="Google" id="ProtNLM"/>
    </source>
</evidence>
<dbReference type="Proteomes" id="UP000317573">
    <property type="component" value="Unassembled WGS sequence"/>
</dbReference>